<reference evidence="1 2" key="1">
    <citation type="submission" date="2024-04" db="EMBL/GenBank/DDBJ databases">
        <title>Genome sequencing and assembly of rice foliar adapted Chryseobacterium endophyticum OsEnb-ALM-A6.</title>
        <authorList>
            <person name="Kumar S."/>
            <person name="Javed M."/>
            <person name="Chouhan V."/>
            <person name="Charishma K."/>
            <person name="Patel A."/>
            <person name="Kumar M."/>
            <person name="Sahu K.P."/>
            <person name="Kumar A."/>
        </authorList>
    </citation>
    <scope>NUCLEOTIDE SEQUENCE [LARGE SCALE GENOMIC DNA]</scope>
    <source>
        <strain evidence="1 2">OsEnb-ALM-A6</strain>
    </source>
</reference>
<accession>A0AAU6WMB7</accession>
<gene>
    <name evidence="1" type="ORF">AAFP95_19600</name>
</gene>
<dbReference type="Proteomes" id="UP001463665">
    <property type="component" value="Chromosome"/>
</dbReference>
<dbReference type="RefSeq" id="WP_345766218.1">
    <property type="nucleotide sequence ID" value="NZ_CP154834.1"/>
</dbReference>
<proteinExistence type="predicted"/>
<name>A0AAU6WMB7_9FLAO</name>
<evidence type="ECO:0000313" key="2">
    <source>
        <dbReference type="Proteomes" id="UP001463665"/>
    </source>
</evidence>
<dbReference type="PROSITE" id="PS51257">
    <property type="entry name" value="PROKAR_LIPOPROTEIN"/>
    <property type="match status" value="1"/>
</dbReference>
<sequence>MKKAVLLLSFLAAVSCKKNPEKFVNDRPESTKSSQTQTVQEKSEAIDKETALKAANEAVLQALHDKNYKRFSEFIHPEKGVRFSMYAFVNPKGDKLFSKSDFIKNQPTRTIFTWGALDGSGDPYKSTITDYLIKWAYSKDFATGQVSINEFQGRGNSLNNLKEIYPKADFTENFVKGTGESAELDWKCLRLVFENFQGKYYLVGVINDQWTI</sequence>
<dbReference type="EMBL" id="CP154834">
    <property type="protein sequence ID" value="XAO73875.1"/>
    <property type="molecule type" value="Genomic_DNA"/>
</dbReference>
<protein>
    <recommendedName>
        <fullName evidence="3">Lipoprotein</fullName>
    </recommendedName>
</protein>
<evidence type="ECO:0000313" key="1">
    <source>
        <dbReference type="EMBL" id="XAO73875.1"/>
    </source>
</evidence>
<evidence type="ECO:0008006" key="3">
    <source>
        <dbReference type="Google" id="ProtNLM"/>
    </source>
</evidence>
<dbReference type="AlphaFoldDB" id="A0AAU6WMB7"/>
<organism evidence="1 2">
    <name type="scientific">Chryseobacterium endophyticum</name>
    <dbReference type="NCBI Taxonomy" id="1854762"/>
    <lineage>
        <taxon>Bacteria</taxon>
        <taxon>Pseudomonadati</taxon>
        <taxon>Bacteroidota</taxon>
        <taxon>Flavobacteriia</taxon>
        <taxon>Flavobacteriales</taxon>
        <taxon>Weeksellaceae</taxon>
        <taxon>Chryseobacterium group</taxon>
        <taxon>Chryseobacterium</taxon>
    </lineage>
</organism>
<keyword evidence="2" id="KW-1185">Reference proteome</keyword>